<accession>A0A450X465</accession>
<sequence>MSKLYSSPRRLAVSILVLAWLFASGCTQIGPDMVKGGRNDYNQVLAKTGDEETLLNLVRLRYADNPVFLEVASISTSFTWNQGLDAKITEVQPQGAGDQIELGGSLGYSERPTITYTPLGGANFVRNVLTPVELDSLLLLSHSGWSIERLLRVMANRMNGVENAREASGPTPANAPRFADFLTATEIMRTLQRKSAITFGYRKEGKETVPAMRIEPDALDSDQLQALSDIIGLQPDKPFVDLDIAAHQPRPDALGFELRSLAGIMFFLSHAVDVPEQDITEGRATVTKTASGAPFDWELVVGDLLDIKSQEEQPSNAAIAIRYRNSWFYIDDADTQSKYTLMLLGQLRALQAGNIHRIGPLLTLPVSR</sequence>
<proteinExistence type="predicted"/>
<evidence type="ECO:0000313" key="2">
    <source>
        <dbReference type="EMBL" id="VFK34103.1"/>
    </source>
</evidence>
<dbReference type="EMBL" id="CAADFQ010000061">
    <property type="protein sequence ID" value="VFK34103.1"/>
    <property type="molecule type" value="Genomic_DNA"/>
</dbReference>
<evidence type="ECO:0000313" key="1">
    <source>
        <dbReference type="EMBL" id="VFK24058.1"/>
    </source>
</evidence>
<name>A0A450X465_9GAMM</name>
<protein>
    <submittedName>
        <fullName evidence="1">Uncharacterized protein</fullName>
    </submittedName>
</protein>
<dbReference type="PROSITE" id="PS51257">
    <property type="entry name" value="PROKAR_LIPOPROTEIN"/>
    <property type="match status" value="1"/>
</dbReference>
<organism evidence="1">
    <name type="scientific">Candidatus Kentrum sp. MB</name>
    <dbReference type="NCBI Taxonomy" id="2138164"/>
    <lineage>
        <taxon>Bacteria</taxon>
        <taxon>Pseudomonadati</taxon>
        <taxon>Pseudomonadota</taxon>
        <taxon>Gammaproteobacteria</taxon>
        <taxon>Candidatus Kentrum</taxon>
    </lineage>
</organism>
<dbReference type="AlphaFoldDB" id="A0A450X465"/>
<dbReference type="EMBL" id="CAADGH010000072">
    <property type="protein sequence ID" value="VFK76740.1"/>
    <property type="molecule type" value="Genomic_DNA"/>
</dbReference>
<dbReference type="EMBL" id="CAADFO010000007">
    <property type="protein sequence ID" value="VFK24058.1"/>
    <property type="molecule type" value="Genomic_DNA"/>
</dbReference>
<reference evidence="1" key="1">
    <citation type="submission" date="2019-02" db="EMBL/GenBank/DDBJ databases">
        <authorList>
            <person name="Gruber-Vodicka R. H."/>
            <person name="Seah K. B. B."/>
        </authorList>
    </citation>
    <scope>NUCLEOTIDE SEQUENCE</scope>
    <source>
        <strain evidence="1">BECK_BZ197</strain>
        <strain evidence="3">BECK_BZ198</strain>
        <strain evidence="2">BECK_BZ199</strain>
    </source>
</reference>
<evidence type="ECO:0000313" key="3">
    <source>
        <dbReference type="EMBL" id="VFK76740.1"/>
    </source>
</evidence>
<gene>
    <name evidence="1" type="ORF">BECKMB1821G_GA0114241_100716</name>
    <name evidence="3" type="ORF">BECKMB1821H_GA0114242_10725</name>
    <name evidence="2" type="ORF">BECKMB1821I_GA0114274_10615</name>
</gene>